<protein>
    <submittedName>
        <fullName evidence="2">Uncharacterized protein</fullName>
    </submittedName>
</protein>
<name>G3UDQ8_LOXAF</name>
<dbReference type="GeneTree" id="ENSGT00390000016534"/>
<dbReference type="PANTHER" id="PTHR41403:SF4">
    <property type="entry name" value="SIMILAR TO RIKEN CDNA 1700022C21"/>
    <property type="match status" value="1"/>
</dbReference>
<dbReference type="PANTHER" id="PTHR41403">
    <property type="entry name" value="RCG43477-RELATED"/>
    <property type="match status" value="1"/>
</dbReference>
<organism evidence="2 3">
    <name type="scientific">Loxodonta africana</name>
    <name type="common">African elephant</name>
    <dbReference type="NCBI Taxonomy" id="9785"/>
    <lineage>
        <taxon>Eukaryota</taxon>
        <taxon>Metazoa</taxon>
        <taxon>Chordata</taxon>
        <taxon>Craniata</taxon>
        <taxon>Vertebrata</taxon>
        <taxon>Euteleostomi</taxon>
        <taxon>Mammalia</taxon>
        <taxon>Eutheria</taxon>
        <taxon>Afrotheria</taxon>
        <taxon>Proboscidea</taxon>
        <taxon>Elephantidae</taxon>
        <taxon>Loxodonta</taxon>
    </lineage>
</organism>
<evidence type="ECO:0000313" key="2">
    <source>
        <dbReference type="Ensembl" id="ENSLAFP00000025966.1"/>
    </source>
</evidence>
<keyword evidence="3" id="KW-1185">Reference proteome</keyword>
<dbReference type="eggNOG" id="ENOG502TFIF">
    <property type="taxonomic scope" value="Eukaryota"/>
</dbReference>
<reference evidence="2" key="3">
    <citation type="submission" date="2025-09" db="UniProtKB">
        <authorList>
            <consortium name="Ensembl"/>
        </authorList>
    </citation>
    <scope>IDENTIFICATION</scope>
    <source>
        <strain evidence="2">Isolate ISIS603380</strain>
    </source>
</reference>
<sequence length="180" mass="21679">NYLVPNRELSQIEKHIHRAECARRLRDHRYRLLPQRIPSEILPPKILALEKEKKNENIQKTPKIKTEKHKVLWAKKQIKGHQERMIQGRELTEQRNERKDAQKLSDQVPPYRKPLVEKEKKEFEWVTAYPIVQPNEKVLIEVTILMEKAKKEDKIEKPLQREFLSIPPFLRSQLEKTKEM</sequence>
<dbReference type="AlphaFoldDB" id="G3UDQ8"/>
<reference evidence="2" key="2">
    <citation type="submission" date="2025-08" db="UniProtKB">
        <authorList>
            <consortium name="Ensembl"/>
        </authorList>
    </citation>
    <scope>IDENTIFICATION</scope>
    <source>
        <strain evidence="2">Isolate ISIS603380</strain>
    </source>
</reference>
<dbReference type="InParanoid" id="G3UDQ8"/>
<dbReference type="Proteomes" id="UP000007646">
    <property type="component" value="Unassembled WGS sequence"/>
</dbReference>
<evidence type="ECO:0000256" key="1">
    <source>
        <dbReference type="SAM" id="MobiDB-lite"/>
    </source>
</evidence>
<proteinExistence type="predicted"/>
<dbReference type="Ensembl" id="ENSLAFT00000029530.1">
    <property type="protein sequence ID" value="ENSLAFP00000025966.1"/>
    <property type="gene ID" value="ENSLAFG00000027690.1"/>
</dbReference>
<accession>G3UDQ8</accession>
<dbReference type="OMA" id="HKIAWAK"/>
<dbReference type="HOGENOM" id="CLU_1437546_0_0_1"/>
<reference evidence="2 3" key="1">
    <citation type="submission" date="2009-06" db="EMBL/GenBank/DDBJ databases">
        <title>The Genome Sequence of Loxodonta africana (African elephant).</title>
        <authorList>
            <person name="Di Palma F."/>
            <person name="Heiman D."/>
            <person name="Young S."/>
            <person name="Johnson J."/>
            <person name="Lander E.S."/>
            <person name="Lindblad-Toh K."/>
        </authorList>
    </citation>
    <scope>NUCLEOTIDE SEQUENCE [LARGE SCALE GENOMIC DNA]</scope>
    <source>
        <strain evidence="2 3">Isolate ISIS603380</strain>
    </source>
</reference>
<evidence type="ECO:0000313" key="3">
    <source>
        <dbReference type="Proteomes" id="UP000007646"/>
    </source>
</evidence>
<feature type="compositionally biased region" description="Basic and acidic residues" evidence="1">
    <location>
        <begin position="80"/>
        <end position="103"/>
    </location>
</feature>
<feature type="region of interest" description="Disordered" evidence="1">
    <location>
        <begin position="77"/>
        <end position="107"/>
    </location>
</feature>
<dbReference type="InterPro" id="IPR040005">
    <property type="entry name" value="Polr1has"/>
</dbReference>